<dbReference type="RefSeq" id="WP_192285825.1">
    <property type="nucleotide sequence ID" value="NZ_JBHSTT010000062.1"/>
</dbReference>
<sequence>MQISIVGLDIAKQVFQVHAADAEGRRVAQVRLRRAQVLDFFRELPPCLVGMEACATAHHWARELIALGHEVKLMPPAYVKPYVKRNKTDAADAEAIAEAVTRPTMRFVAVKSVEQQSMLMLHRVRELFVRQRTILATALRAHLAEFGIVAPQGIHRVEKLAAEVRDPAVPPLAQEALSLLVDELASIGRRLDTIEERLVALHRADQLSRRLASIPGVGPITAMAIASTVPDPSVFRSGREFAAWLGLTPKSHSSGGKDKLGRISKRGDRYIRHLLYVGAGNAIRFSKARAATGEAWIRGLQERRPPKVVIIALANKMARIAWALMIRGESFRSPAAATA</sequence>
<keyword evidence="4" id="KW-1185">Reference proteome</keyword>
<comment type="caution">
    <text evidence="3">The sequence shown here is derived from an EMBL/GenBank/DDBJ whole genome shotgun (WGS) entry which is preliminary data.</text>
</comment>
<dbReference type="Proteomes" id="UP001596237">
    <property type="component" value="Unassembled WGS sequence"/>
</dbReference>
<dbReference type="PANTHER" id="PTHR33055:SF3">
    <property type="entry name" value="PUTATIVE TRANSPOSASE FOR IS117-RELATED"/>
    <property type="match status" value="1"/>
</dbReference>
<accession>A0ABW1WWL8</accession>
<gene>
    <name evidence="3" type="ORF">ACFQDP_18125</name>
</gene>
<protein>
    <submittedName>
        <fullName evidence="3">IS110 family transposase</fullName>
    </submittedName>
</protein>
<reference evidence="4" key="1">
    <citation type="journal article" date="2019" name="Int. J. Syst. Evol. Microbiol.">
        <title>The Global Catalogue of Microorganisms (GCM) 10K type strain sequencing project: providing services to taxonomists for standard genome sequencing and annotation.</title>
        <authorList>
            <consortium name="The Broad Institute Genomics Platform"/>
            <consortium name="The Broad Institute Genome Sequencing Center for Infectious Disease"/>
            <person name="Wu L."/>
            <person name="Ma J."/>
        </authorList>
    </citation>
    <scope>NUCLEOTIDE SEQUENCE [LARGE SCALE GENOMIC DNA]</scope>
    <source>
        <strain evidence="4">CCUG 36916</strain>
    </source>
</reference>
<evidence type="ECO:0000313" key="3">
    <source>
        <dbReference type="EMBL" id="MFC6391234.1"/>
    </source>
</evidence>
<dbReference type="InterPro" id="IPR003346">
    <property type="entry name" value="Transposase_20"/>
</dbReference>
<dbReference type="EMBL" id="JBHSTT010000062">
    <property type="protein sequence ID" value="MFC6391234.1"/>
    <property type="molecule type" value="Genomic_DNA"/>
</dbReference>
<dbReference type="PANTHER" id="PTHR33055">
    <property type="entry name" value="TRANSPOSASE FOR INSERTION SEQUENCE ELEMENT IS1111A"/>
    <property type="match status" value="1"/>
</dbReference>
<dbReference type="Pfam" id="PF01548">
    <property type="entry name" value="DEDD_Tnp_IS110"/>
    <property type="match status" value="1"/>
</dbReference>
<proteinExistence type="predicted"/>
<organism evidence="3 4">
    <name type="scientific">Methylorubrum zatmanii</name>
    <dbReference type="NCBI Taxonomy" id="29429"/>
    <lineage>
        <taxon>Bacteria</taxon>
        <taxon>Pseudomonadati</taxon>
        <taxon>Pseudomonadota</taxon>
        <taxon>Alphaproteobacteria</taxon>
        <taxon>Hyphomicrobiales</taxon>
        <taxon>Methylobacteriaceae</taxon>
        <taxon>Methylorubrum</taxon>
    </lineage>
</organism>
<dbReference type="Pfam" id="PF02371">
    <property type="entry name" value="Transposase_20"/>
    <property type="match status" value="1"/>
</dbReference>
<evidence type="ECO:0000259" key="2">
    <source>
        <dbReference type="Pfam" id="PF02371"/>
    </source>
</evidence>
<name>A0ABW1WWL8_9HYPH</name>
<dbReference type="NCBIfam" id="NF033542">
    <property type="entry name" value="transpos_IS110"/>
    <property type="match status" value="1"/>
</dbReference>
<evidence type="ECO:0000313" key="4">
    <source>
        <dbReference type="Proteomes" id="UP001596237"/>
    </source>
</evidence>
<dbReference type="InterPro" id="IPR047650">
    <property type="entry name" value="Transpos_IS110"/>
</dbReference>
<evidence type="ECO:0000259" key="1">
    <source>
        <dbReference type="Pfam" id="PF01548"/>
    </source>
</evidence>
<dbReference type="InterPro" id="IPR002525">
    <property type="entry name" value="Transp_IS110-like_N"/>
</dbReference>
<feature type="domain" description="Transposase IS110-like N-terminal" evidence="1">
    <location>
        <begin position="6"/>
        <end position="146"/>
    </location>
</feature>
<feature type="domain" description="Transposase IS116/IS110/IS902 C-terminal" evidence="2">
    <location>
        <begin position="209"/>
        <end position="288"/>
    </location>
</feature>